<evidence type="ECO:0000313" key="2">
    <source>
        <dbReference type="Proteomes" id="UP001629230"/>
    </source>
</evidence>
<organism evidence="1 2">
    <name type="scientific">Paraburkholderia dipogonis</name>
    <dbReference type="NCBI Taxonomy" id="1211383"/>
    <lineage>
        <taxon>Bacteria</taxon>
        <taxon>Pseudomonadati</taxon>
        <taxon>Pseudomonadota</taxon>
        <taxon>Betaproteobacteria</taxon>
        <taxon>Burkholderiales</taxon>
        <taxon>Burkholderiaceae</taxon>
        <taxon>Paraburkholderia</taxon>
    </lineage>
</organism>
<keyword evidence="2" id="KW-1185">Reference proteome</keyword>
<name>A0ABW9AW36_9BURK</name>
<dbReference type="Proteomes" id="UP001629230">
    <property type="component" value="Unassembled WGS sequence"/>
</dbReference>
<protein>
    <submittedName>
        <fullName evidence="1">Uncharacterized protein</fullName>
    </submittedName>
</protein>
<dbReference type="RefSeq" id="WP_408179241.1">
    <property type="nucleotide sequence ID" value="NZ_JAQQEZ010000020.1"/>
</dbReference>
<reference evidence="1 2" key="1">
    <citation type="journal article" date="2024" name="Chem. Sci.">
        <title>Discovery of megapolipeptins by genome mining of a Burkholderiales bacteria collection.</title>
        <authorList>
            <person name="Paulo B.S."/>
            <person name="Recchia M.J.J."/>
            <person name="Lee S."/>
            <person name="Fergusson C.H."/>
            <person name="Romanowski S.B."/>
            <person name="Hernandez A."/>
            <person name="Krull N."/>
            <person name="Liu D.Y."/>
            <person name="Cavanagh H."/>
            <person name="Bos A."/>
            <person name="Gray C.A."/>
            <person name="Murphy B.T."/>
            <person name="Linington R.G."/>
            <person name="Eustaquio A.S."/>
        </authorList>
    </citation>
    <scope>NUCLEOTIDE SEQUENCE [LARGE SCALE GENOMIC DNA]</scope>
    <source>
        <strain evidence="1 2">RL17-350-BIC-A</strain>
    </source>
</reference>
<evidence type="ECO:0000313" key="1">
    <source>
        <dbReference type="EMBL" id="MFM0004394.1"/>
    </source>
</evidence>
<comment type="caution">
    <text evidence="1">The sequence shown here is derived from an EMBL/GenBank/DDBJ whole genome shotgun (WGS) entry which is preliminary data.</text>
</comment>
<proteinExistence type="predicted"/>
<sequence>MKQSVDVNPHGILATNTFHEHANSDIDACMLAVNRRVVESNAMIRRPPPTCDADLGDAGAEE</sequence>
<dbReference type="EMBL" id="JAQQEZ010000020">
    <property type="protein sequence ID" value="MFM0004394.1"/>
    <property type="molecule type" value="Genomic_DNA"/>
</dbReference>
<gene>
    <name evidence="1" type="ORF">PQR57_25635</name>
</gene>
<accession>A0ABW9AW36</accession>